<accession>A0A1U7XZT7</accession>
<sequence length="114" mass="13449">MTPYHPQARSQVEVSNRETKSTLSKTMNANRTDWSKKLDDALWGYQTTYNRPIGMSPYRLMFEKAFHFLVELEHKVMWALKKLNLDWDIAANLKVAHLNKLDKFRHHAYASLIV</sequence>
<dbReference type="Proteomes" id="UP000189701">
    <property type="component" value="Unplaced"/>
</dbReference>
<gene>
    <name evidence="3" type="primary">LOC104239537</name>
</gene>
<keyword evidence="2" id="KW-1185">Reference proteome</keyword>
<dbReference type="GO" id="GO:0003676">
    <property type="term" value="F:nucleic acid binding"/>
    <property type="evidence" value="ECO:0007669"/>
    <property type="project" value="InterPro"/>
</dbReference>
<dbReference type="SUPFAM" id="SSF53098">
    <property type="entry name" value="Ribonuclease H-like"/>
    <property type="match status" value="1"/>
</dbReference>
<protein>
    <submittedName>
        <fullName evidence="3">Uncharacterized protein LOC104239537</fullName>
    </submittedName>
</protein>
<dbReference type="RefSeq" id="XP_009792489.1">
    <property type="nucleotide sequence ID" value="XM_009794187.1"/>
</dbReference>
<evidence type="ECO:0000313" key="2">
    <source>
        <dbReference type="Proteomes" id="UP000189701"/>
    </source>
</evidence>
<dbReference type="PANTHER" id="PTHR47266">
    <property type="entry name" value="ENDONUCLEASE-RELATED"/>
    <property type="match status" value="1"/>
</dbReference>
<proteinExistence type="predicted"/>
<name>A0A1U7XZT7_NICSY</name>
<evidence type="ECO:0000256" key="1">
    <source>
        <dbReference type="SAM" id="MobiDB-lite"/>
    </source>
</evidence>
<feature type="region of interest" description="Disordered" evidence="1">
    <location>
        <begin position="1"/>
        <end position="26"/>
    </location>
</feature>
<reference evidence="3" key="2">
    <citation type="submission" date="2025-08" db="UniProtKB">
        <authorList>
            <consortium name="RefSeq"/>
        </authorList>
    </citation>
    <scope>IDENTIFICATION</scope>
    <source>
        <tissue evidence="3">Leaf</tissue>
    </source>
</reference>
<dbReference type="AlphaFoldDB" id="A0A1U7XZT7"/>
<organism evidence="2 3">
    <name type="scientific">Nicotiana sylvestris</name>
    <name type="common">Wood tobacco</name>
    <name type="synonym">South American tobacco</name>
    <dbReference type="NCBI Taxonomy" id="4096"/>
    <lineage>
        <taxon>Eukaryota</taxon>
        <taxon>Viridiplantae</taxon>
        <taxon>Streptophyta</taxon>
        <taxon>Embryophyta</taxon>
        <taxon>Tracheophyta</taxon>
        <taxon>Spermatophyta</taxon>
        <taxon>Magnoliopsida</taxon>
        <taxon>eudicotyledons</taxon>
        <taxon>Gunneridae</taxon>
        <taxon>Pentapetalae</taxon>
        <taxon>asterids</taxon>
        <taxon>lamiids</taxon>
        <taxon>Solanales</taxon>
        <taxon>Solanaceae</taxon>
        <taxon>Nicotianoideae</taxon>
        <taxon>Nicotianeae</taxon>
        <taxon>Nicotiana</taxon>
    </lineage>
</organism>
<dbReference type="eggNOG" id="KOG0017">
    <property type="taxonomic scope" value="Eukaryota"/>
</dbReference>
<dbReference type="InterPro" id="IPR012337">
    <property type="entry name" value="RNaseH-like_sf"/>
</dbReference>
<dbReference type="OrthoDB" id="1903608at2759"/>
<dbReference type="Gene3D" id="3.30.420.10">
    <property type="entry name" value="Ribonuclease H-like superfamily/Ribonuclease H"/>
    <property type="match status" value="1"/>
</dbReference>
<dbReference type="InterPro" id="IPR052160">
    <property type="entry name" value="Gypsy_RT_Integrase-like"/>
</dbReference>
<reference evidence="2" key="1">
    <citation type="journal article" date="2013" name="Genome Biol.">
        <title>Reference genomes and transcriptomes of Nicotiana sylvestris and Nicotiana tomentosiformis.</title>
        <authorList>
            <person name="Sierro N."/>
            <person name="Battey J.N."/>
            <person name="Ouadi S."/>
            <person name="Bovet L."/>
            <person name="Goepfert S."/>
            <person name="Bakaher N."/>
            <person name="Peitsch M.C."/>
            <person name="Ivanov N.V."/>
        </authorList>
    </citation>
    <scope>NUCLEOTIDE SEQUENCE [LARGE SCALE GENOMIC DNA]</scope>
</reference>
<dbReference type="InterPro" id="IPR036397">
    <property type="entry name" value="RNaseH_sf"/>
</dbReference>
<evidence type="ECO:0000313" key="3">
    <source>
        <dbReference type="RefSeq" id="XP_009792489.1"/>
    </source>
</evidence>